<dbReference type="Gene3D" id="3.40.1050.10">
    <property type="entry name" value="Carbonic anhydrase"/>
    <property type="match status" value="1"/>
</dbReference>
<evidence type="ECO:0000256" key="1">
    <source>
        <dbReference type="ARBA" id="ARBA00001947"/>
    </source>
</evidence>
<dbReference type="InterPro" id="IPR015892">
    <property type="entry name" value="Carbonic_anhydrase_CS"/>
</dbReference>
<evidence type="ECO:0000256" key="2">
    <source>
        <dbReference type="ARBA" id="ARBA00006217"/>
    </source>
</evidence>
<comment type="caution">
    <text evidence="8">The sequence shown here is derived from an EMBL/GenBank/DDBJ whole genome shotgun (WGS) entry which is preliminary data.</text>
</comment>
<keyword evidence="6" id="KW-0456">Lyase</keyword>
<evidence type="ECO:0000256" key="3">
    <source>
        <dbReference type="ARBA" id="ARBA00012925"/>
    </source>
</evidence>
<dbReference type="PANTHER" id="PTHR11002:SF76">
    <property type="entry name" value="CARBONIC ANHYDRASE"/>
    <property type="match status" value="1"/>
</dbReference>
<proteinExistence type="inferred from homology"/>
<sequence>MEKLREKNLEFIKEIKKEDPSYFDRLKEGQSPEYFVIACSDSRVCPSVITQMPLGNLFIQRNIANQVNENDESLTASLYYALKHLKVEKIIIKGHTGCGGVKAAADGNDEPELKDWIESIQSSLPAEKTDHSLDDLAKMNVLAQVEKLKQHPTYIKHGKGVPVIGCMFHVETGELEELETVIASAGDVEETI</sequence>
<dbReference type="EC" id="4.2.1.1" evidence="3"/>
<evidence type="ECO:0000313" key="8">
    <source>
        <dbReference type="EMBL" id="MFC5713621.1"/>
    </source>
</evidence>
<name>A0ABW0YQA7_9BACI</name>
<evidence type="ECO:0000256" key="7">
    <source>
        <dbReference type="ARBA" id="ARBA00048348"/>
    </source>
</evidence>
<evidence type="ECO:0000313" key="9">
    <source>
        <dbReference type="Proteomes" id="UP001596142"/>
    </source>
</evidence>
<accession>A0ABW0YQA7</accession>
<dbReference type="EMBL" id="JBHSOZ010000005">
    <property type="protein sequence ID" value="MFC5713621.1"/>
    <property type="molecule type" value="Genomic_DNA"/>
</dbReference>
<keyword evidence="4" id="KW-0479">Metal-binding</keyword>
<dbReference type="InterPro" id="IPR036874">
    <property type="entry name" value="Carbonic_anhydrase_sf"/>
</dbReference>
<keyword evidence="9" id="KW-1185">Reference proteome</keyword>
<dbReference type="PANTHER" id="PTHR11002">
    <property type="entry name" value="CARBONIC ANHYDRASE"/>
    <property type="match status" value="1"/>
</dbReference>
<dbReference type="SUPFAM" id="SSF53056">
    <property type="entry name" value="beta-carbonic anhydrase, cab"/>
    <property type="match status" value="1"/>
</dbReference>
<gene>
    <name evidence="8" type="ORF">ACFPU1_12580</name>
</gene>
<evidence type="ECO:0000256" key="4">
    <source>
        <dbReference type="ARBA" id="ARBA00022723"/>
    </source>
</evidence>
<comment type="catalytic activity">
    <reaction evidence="7">
        <text>hydrogencarbonate + H(+) = CO2 + H2O</text>
        <dbReference type="Rhea" id="RHEA:10748"/>
        <dbReference type="ChEBI" id="CHEBI:15377"/>
        <dbReference type="ChEBI" id="CHEBI:15378"/>
        <dbReference type="ChEBI" id="CHEBI:16526"/>
        <dbReference type="ChEBI" id="CHEBI:17544"/>
        <dbReference type="EC" id="4.2.1.1"/>
    </reaction>
</comment>
<dbReference type="RefSeq" id="WP_054635606.1">
    <property type="nucleotide sequence ID" value="NZ_JBHSOZ010000005.1"/>
</dbReference>
<evidence type="ECO:0000256" key="6">
    <source>
        <dbReference type="ARBA" id="ARBA00023239"/>
    </source>
</evidence>
<comment type="similarity">
    <text evidence="2">Belongs to the beta-class carbonic anhydrase family.</text>
</comment>
<reference evidence="9" key="1">
    <citation type="journal article" date="2019" name="Int. J. Syst. Evol. Microbiol.">
        <title>The Global Catalogue of Microorganisms (GCM) 10K type strain sequencing project: providing services to taxonomists for standard genome sequencing and annotation.</title>
        <authorList>
            <consortium name="The Broad Institute Genomics Platform"/>
            <consortium name="The Broad Institute Genome Sequencing Center for Infectious Disease"/>
            <person name="Wu L."/>
            <person name="Ma J."/>
        </authorList>
    </citation>
    <scope>NUCLEOTIDE SEQUENCE [LARGE SCALE GENOMIC DNA]</scope>
    <source>
        <strain evidence="9">CECT 7184</strain>
    </source>
</reference>
<dbReference type="SMART" id="SM00947">
    <property type="entry name" value="Pro_CA"/>
    <property type="match status" value="1"/>
</dbReference>
<dbReference type="PROSITE" id="PS00704">
    <property type="entry name" value="PROK_CO2_ANHYDRASE_1"/>
    <property type="match status" value="1"/>
</dbReference>
<protein>
    <recommendedName>
        <fullName evidence="3">carbonic anhydrase</fullName>
        <ecNumber evidence="3">4.2.1.1</ecNumber>
    </recommendedName>
</protein>
<evidence type="ECO:0000256" key="5">
    <source>
        <dbReference type="ARBA" id="ARBA00022833"/>
    </source>
</evidence>
<dbReference type="Proteomes" id="UP001596142">
    <property type="component" value="Unassembled WGS sequence"/>
</dbReference>
<dbReference type="Pfam" id="PF00484">
    <property type="entry name" value="Pro_CA"/>
    <property type="match status" value="1"/>
</dbReference>
<comment type="cofactor">
    <cofactor evidence="1">
        <name>Zn(2+)</name>
        <dbReference type="ChEBI" id="CHEBI:29105"/>
    </cofactor>
</comment>
<organism evidence="8 9">
    <name type="scientific">Thalassorhabdus alkalitolerans</name>
    <dbReference type="NCBI Taxonomy" id="2282697"/>
    <lineage>
        <taxon>Bacteria</taxon>
        <taxon>Bacillati</taxon>
        <taxon>Bacillota</taxon>
        <taxon>Bacilli</taxon>
        <taxon>Bacillales</taxon>
        <taxon>Bacillaceae</taxon>
        <taxon>Thalassorhabdus</taxon>
    </lineage>
</organism>
<dbReference type="InterPro" id="IPR001765">
    <property type="entry name" value="Carbonic_anhydrase"/>
</dbReference>
<keyword evidence="5" id="KW-0862">Zinc</keyword>